<protein>
    <submittedName>
        <fullName evidence="2">Uncharacterized protein</fullName>
    </submittedName>
</protein>
<dbReference type="AlphaFoldDB" id="A0AA36H9J8"/>
<proteinExistence type="predicted"/>
<feature type="compositionally biased region" description="Polar residues" evidence="1">
    <location>
        <begin position="1"/>
        <end position="11"/>
    </location>
</feature>
<evidence type="ECO:0000256" key="1">
    <source>
        <dbReference type="SAM" id="MobiDB-lite"/>
    </source>
</evidence>
<feature type="region of interest" description="Disordered" evidence="1">
    <location>
        <begin position="1"/>
        <end position="34"/>
    </location>
</feature>
<comment type="caution">
    <text evidence="2">The sequence shown here is derived from an EMBL/GenBank/DDBJ whole genome shotgun (WGS) entry which is preliminary data.</text>
</comment>
<keyword evidence="3" id="KW-1185">Reference proteome</keyword>
<reference evidence="2" key="1">
    <citation type="submission" date="2023-07" db="EMBL/GenBank/DDBJ databases">
        <authorList>
            <consortium name="CYATHOMIX"/>
        </authorList>
    </citation>
    <scope>NUCLEOTIDE SEQUENCE</scope>
    <source>
        <strain evidence="2">N/A</strain>
    </source>
</reference>
<name>A0AA36H9J8_CYLNA</name>
<evidence type="ECO:0000313" key="2">
    <source>
        <dbReference type="EMBL" id="CAJ0606177.1"/>
    </source>
</evidence>
<evidence type="ECO:0000313" key="3">
    <source>
        <dbReference type="Proteomes" id="UP001176961"/>
    </source>
</evidence>
<sequence>MFFRPSSSYAHNGSARKDKRLLRSTNSRNGRNDKLKSLSEVVEDILQDMGEDMLGYRQDELKVCLIKISVTPLSTRTLERTKRKVERTWRI</sequence>
<accession>A0AA36H9J8</accession>
<organism evidence="2 3">
    <name type="scientific">Cylicocyclus nassatus</name>
    <name type="common">Nematode worm</name>
    <dbReference type="NCBI Taxonomy" id="53992"/>
    <lineage>
        <taxon>Eukaryota</taxon>
        <taxon>Metazoa</taxon>
        <taxon>Ecdysozoa</taxon>
        <taxon>Nematoda</taxon>
        <taxon>Chromadorea</taxon>
        <taxon>Rhabditida</taxon>
        <taxon>Rhabditina</taxon>
        <taxon>Rhabditomorpha</taxon>
        <taxon>Strongyloidea</taxon>
        <taxon>Strongylidae</taxon>
        <taxon>Cylicocyclus</taxon>
    </lineage>
</organism>
<dbReference type="Proteomes" id="UP001176961">
    <property type="component" value="Unassembled WGS sequence"/>
</dbReference>
<gene>
    <name evidence="2" type="ORF">CYNAS_LOCUS18160</name>
</gene>
<dbReference type="EMBL" id="CATQJL010000316">
    <property type="protein sequence ID" value="CAJ0606177.1"/>
    <property type="molecule type" value="Genomic_DNA"/>
</dbReference>